<dbReference type="EMBL" id="AORZ01000005">
    <property type="protein sequence ID" value="EMF02072.1"/>
    <property type="molecule type" value="Genomic_DNA"/>
</dbReference>
<organism evidence="1 2">
    <name type="scientific">Streptomyces mobaraensis (strain ATCC 29032 / DSM 40847 / JCM 4168 / NBRC 13819 / NCIMB 11159 / IPCR 16-22)</name>
    <dbReference type="NCBI Taxonomy" id="1223523"/>
    <lineage>
        <taxon>Bacteria</taxon>
        <taxon>Bacillati</taxon>
        <taxon>Actinomycetota</taxon>
        <taxon>Actinomycetes</taxon>
        <taxon>Kitasatosporales</taxon>
        <taxon>Streptomycetaceae</taxon>
        <taxon>Streptomyces</taxon>
    </lineage>
</organism>
<dbReference type="Proteomes" id="UP000011740">
    <property type="component" value="Unassembled WGS sequence"/>
</dbReference>
<evidence type="ECO:0000313" key="2">
    <source>
        <dbReference type="Proteomes" id="UP000011740"/>
    </source>
</evidence>
<dbReference type="STRING" id="1223523.H340_03584"/>
<sequence>MDDMTEPTTSGTTAGELAQQVMPSVLELQRVLLAHAGGGRDAQEIRGYVSLTSCYQNSCAGPTLK</sequence>
<protein>
    <submittedName>
        <fullName evidence="1">Uncharacterized protein</fullName>
    </submittedName>
</protein>
<comment type="caution">
    <text evidence="1">The sequence shown here is derived from an EMBL/GenBank/DDBJ whole genome shotgun (WGS) entry which is preliminary data.</text>
</comment>
<reference evidence="1 2" key="1">
    <citation type="journal article" date="2013" name="Genome Announc.">
        <title>Whole-Genome Shotgun Assembly and Analysis of the Genome of Streptomyces mobaraensis DSM 40847, a Strain for Industrial Production of Microbial Transglutaminase.</title>
        <authorList>
            <person name="Yang H."/>
            <person name="He T."/>
            <person name="Wu W."/>
            <person name="Zhu W."/>
            <person name="Lu B."/>
            <person name="Sun W."/>
        </authorList>
    </citation>
    <scope>NUCLEOTIDE SEQUENCE [LARGE SCALE GENOMIC DNA]</scope>
    <source>
        <strain evidence="1 2">DSM 40847</strain>
    </source>
</reference>
<gene>
    <name evidence="1" type="ORF">H340_03584</name>
</gene>
<evidence type="ECO:0000313" key="1">
    <source>
        <dbReference type="EMBL" id="EMF02072.1"/>
    </source>
</evidence>
<name>M3CDC5_STRM1</name>
<proteinExistence type="predicted"/>
<dbReference type="AlphaFoldDB" id="M3CDC5"/>
<dbReference type="PATRIC" id="fig|1223523.3.peg.731"/>
<accession>M3CDC5</accession>